<dbReference type="EMBL" id="AZHE01000007">
    <property type="protein sequence ID" value="KHN98577.1"/>
    <property type="molecule type" value="Genomic_DNA"/>
</dbReference>
<evidence type="ECO:0000256" key="10">
    <source>
        <dbReference type="ARBA" id="ARBA00023326"/>
    </source>
</evidence>
<evidence type="ECO:0000256" key="11">
    <source>
        <dbReference type="SAM" id="MobiDB-lite"/>
    </source>
</evidence>
<sequence length="421" mass="44452">MRNLVHLAITATWAISVAANSHQHQHLHRLVKKDNPSGDEQRVPNANVLAVYELDGKFLPSEEAEAGLEKGSLVVIGETTPSVPPPPPAKPATTSAQNSGAQFLEKPSSIAPPPKSTSTSQPLPPSPPPKSTQALKPSTPSGGGTGLNSEFPSGNFSCSNFPSEYGARPLDYLGHRGWSGVQNIADPANIRTAVSGEGCEPGSVCSYACPAGYQKTQWPEEQGKKGESFGGLLCNSDGKLELTRESHRLLCTPGAGDISVRNELTEVVSTCRTDYPGTESMTIPTEAGPGEEVLLTNPIASLYYTWDGKPTSAQYYVNRKGLTAREACLWNCALDQDKPSAQKSCGNWAPIIIGAGRDNKGVSYISVFQNSPTSSAKLDFNVNVTGSVTSECGYKDGNFIGGSTGCTTSLEPGGKAVILYY</sequence>
<dbReference type="AlphaFoldDB" id="A0A0B2WYS5"/>
<keyword evidence="9" id="KW-0961">Cell wall biogenesis/degradation</keyword>
<accession>A0A0B2WYS5</accession>
<evidence type="ECO:0000256" key="6">
    <source>
        <dbReference type="ARBA" id="ARBA00022801"/>
    </source>
</evidence>
<comment type="caution">
    <text evidence="13">The sequence shown here is derived from an EMBL/GenBank/DDBJ whole genome shotgun (WGS) entry which is preliminary data.</text>
</comment>
<name>A0A0B2WYS5_METAS</name>
<dbReference type="GeneID" id="63738156"/>
<dbReference type="Proteomes" id="UP000030816">
    <property type="component" value="Unassembled WGS sequence"/>
</dbReference>
<evidence type="ECO:0000256" key="12">
    <source>
        <dbReference type="SAM" id="SignalP"/>
    </source>
</evidence>
<dbReference type="GO" id="GO:0031505">
    <property type="term" value="P:fungal-type cell wall organization"/>
    <property type="evidence" value="ECO:0007669"/>
    <property type="project" value="TreeGrafter"/>
</dbReference>
<evidence type="ECO:0000256" key="1">
    <source>
        <dbReference type="ARBA" id="ARBA00004191"/>
    </source>
</evidence>
<dbReference type="Pfam" id="PF03856">
    <property type="entry name" value="SUN"/>
    <property type="match status" value="1"/>
</dbReference>
<dbReference type="OrthoDB" id="5339822at2759"/>
<evidence type="ECO:0000313" key="14">
    <source>
        <dbReference type="Proteomes" id="UP000030816"/>
    </source>
</evidence>
<dbReference type="InterPro" id="IPR051526">
    <property type="entry name" value="Beta-Glucosidase_SUN"/>
</dbReference>
<evidence type="ECO:0000256" key="2">
    <source>
        <dbReference type="ARBA" id="ARBA00010579"/>
    </source>
</evidence>
<keyword evidence="4" id="KW-0964">Secreted</keyword>
<feature type="region of interest" description="Disordered" evidence="11">
    <location>
        <begin position="77"/>
        <end position="151"/>
    </location>
</feature>
<keyword evidence="6" id="KW-0378">Hydrolase</keyword>
<reference evidence="13 14" key="1">
    <citation type="journal article" date="2014" name="Proc. Natl. Acad. Sci. U.S.A.">
        <title>Trajectory and genomic determinants of fungal-pathogen speciation and host adaptation.</title>
        <authorList>
            <person name="Hu X."/>
            <person name="Xiao G."/>
            <person name="Zheng P."/>
            <person name="Shang Y."/>
            <person name="Su Y."/>
            <person name="Zhang X."/>
            <person name="Liu X."/>
            <person name="Zhan S."/>
            <person name="St Leger R.J."/>
            <person name="Wang C."/>
        </authorList>
    </citation>
    <scope>NUCLEOTIDE SEQUENCE [LARGE SCALE GENOMIC DNA]</scope>
    <source>
        <strain evidence="13 14">ARSEF 1941</strain>
    </source>
</reference>
<keyword evidence="5 12" id="KW-0732">Signal</keyword>
<dbReference type="PANTHER" id="PTHR31316:SF0">
    <property type="entry name" value="SECRETED BETA-GLUCOSIDASE SIM1-RELATED"/>
    <property type="match status" value="1"/>
</dbReference>
<dbReference type="HOGENOM" id="CLU_033459_1_0_1"/>
<dbReference type="GO" id="GO:0009986">
    <property type="term" value="C:cell surface"/>
    <property type="evidence" value="ECO:0007669"/>
    <property type="project" value="TreeGrafter"/>
</dbReference>
<feature type="signal peptide" evidence="12">
    <location>
        <begin position="1"/>
        <end position="19"/>
    </location>
</feature>
<keyword evidence="3" id="KW-0134">Cell wall</keyword>
<evidence type="ECO:0000256" key="7">
    <source>
        <dbReference type="ARBA" id="ARBA00023277"/>
    </source>
</evidence>
<evidence type="ECO:0000256" key="4">
    <source>
        <dbReference type="ARBA" id="ARBA00022525"/>
    </source>
</evidence>
<keyword evidence="8" id="KW-0326">Glycosidase</keyword>
<evidence type="ECO:0000256" key="9">
    <source>
        <dbReference type="ARBA" id="ARBA00023316"/>
    </source>
</evidence>
<keyword evidence="14" id="KW-1185">Reference proteome</keyword>
<evidence type="ECO:0000256" key="5">
    <source>
        <dbReference type="ARBA" id="ARBA00022729"/>
    </source>
</evidence>
<dbReference type="GO" id="GO:0016798">
    <property type="term" value="F:hydrolase activity, acting on glycosyl bonds"/>
    <property type="evidence" value="ECO:0007669"/>
    <property type="project" value="UniProtKB-KW"/>
</dbReference>
<comment type="subcellular location">
    <subcellularLocation>
        <location evidence="1">Secreted</location>
        <location evidence="1">Cell wall</location>
    </subcellularLocation>
</comment>
<dbReference type="GO" id="GO:0000272">
    <property type="term" value="P:polysaccharide catabolic process"/>
    <property type="evidence" value="ECO:0007669"/>
    <property type="project" value="UniProtKB-KW"/>
</dbReference>
<gene>
    <name evidence="13" type="ORF">MAM_03701</name>
</gene>
<dbReference type="STRING" id="1081103.A0A0B2WYS5"/>
<proteinExistence type="inferred from homology"/>
<feature type="chain" id="PRO_5002096848" evidence="12">
    <location>
        <begin position="20"/>
        <end position="421"/>
    </location>
</feature>
<dbReference type="InterPro" id="IPR005556">
    <property type="entry name" value="SUN"/>
</dbReference>
<evidence type="ECO:0000256" key="8">
    <source>
        <dbReference type="ARBA" id="ARBA00023295"/>
    </source>
</evidence>
<organism evidence="13 14">
    <name type="scientific">Metarhizium album (strain ARSEF 1941)</name>
    <dbReference type="NCBI Taxonomy" id="1081103"/>
    <lineage>
        <taxon>Eukaryota</taxon>
        <taxon>Fungi</taxon>
        <taxon>Dikarya</taxon>
        <taxon>Ascomycota</taxon>
        <taxon>Pezizomycotina</taxon>
        <taxon>Sordariomycetes</taxon>
        <taxon>Hypocreomycetidae</taxon>
        <taxon>Hypocreales</taxon>
        <taxon>Clavicipitaceae</taxon>
        <taxon>Metarhizium</taxon>
    </lineage>
</organism>
<comment type="similarity">
    <text evidence="2">Belongs to the SUN family.</text>
</comment>
<dbReference type="GO" id="GO:0009277">
    <property type="term" value="C:fungal-type cell wall"/>
    <property type="evidence" value="ECO:0007669"/>
    <property type="project" value="TreeGrafter"/>
</dbReference>
<keyword evidence="10" id="KW-0624">Polysaccharide degradation</keyword>
<dbReference type="PANTHER" id="PTHR31316">
    <property type="entry name" value="BETA-GLUCOSIDASE-LIKE PROTEIN NCA3, MITOCHONDRIAL-RELATED"/>
    <property type="match status" value="1"/>
</dbReference>
<dbReference type="RefSeq" id="XP_040679643.1">
    <property type="nucleotide sequence ID" value="XM_040822500.1"/>
</dbReference>
<evidence type="ECO:0000313" key="13">
    <source>
        <dbReference type="EMBL" id="KHN98577.1"/>
    </source>
</evidence>
<protein>
    <submittedName>
        <fullName evidence="13">SUN domain-containing protein</fullName>
    </submittedName>
</protein>
<evidence type="ECO:0000256" key="3">
    <source>
        <dbReference type="ARBA" id="ARBA00022512"/>
    </source>
</evidence>
<keyword evidence="7" id="KW-0119">Carbohydrate metabolism</keyword>